<sequence>MKDSCKTYIRSFSLQGLWGHKNVDWLNVNPDVNVLVGINGSGKTTLMNIMYAYYTNDTKELRKYKYQEIQGVPLNTETYPLVYLRTFDTPIADKRKSESPLMQELNTFIKLETCFIWNNYLPERNNCC</sequence>
<dbReference type="RefSeq" id="WP_157304490.1">
    <property type="nucleotide sequence ID" value="NZ_JNHK01000096.1"/>
</dbReference>
<organism evidence="1 2">
    <name type="scientific">Parabacteroides distasonis str. 3776 D15 i</name>
    <dbReference type="NCBI Taxonomy" id="1339342"/>
    <lineage>
        <taxon>Bacteria</taxon>
        <taxon>Pseudomonadati</taxon>
        <taxon>Bacteroidota</taxon>
        <taxon>Bacteroidia</taxon>
        <taxon>Bacteroidales</taxon>
        <taxon>Tannerellaceae</taxon>
        <taxon>Parabacteroides</taxon>
    </lineage>
</organism>
<dbReference type="Gene3D" id="3.40.50.300">
    <property type="entry name" value="P-loop containing nucleotide triphosphate hydrolases"/>
    <property type="match status" value="1"/>
</dbReference>
<evidence type="ECO:0000313" key="1">
    <source>
        <dbReference type="EMBL" id="KDS34940.1"/>
    </source>
</evidence>
<dbReference type="Proteomes" id="UP000027850">
    <property type="component" value="Unassembled WGS sequence"/>
</dbReference>
<name>A0AB34L344_PARDI</name>
<dbReference type="EMBL" id="JNHK01000096">
    <property type="protein sequence ID" value="KDS34940.1"/>
    <property type="molecule type" value="Genomic_DNA"/>
</dbReference>
<gene>
    <name evidence="1" type="ORF">M091_2748</name>
</gene>
<dbReference type="InterPro" id="IPR027417">
    <property type="entry name" value="P-loop_NTPase"/>
</dbReference>
<evidence type="ECO:0000313" key="2">
    <source>
        <dbReference type="Proteomes" id="UP000027850"/>
    </source>
</evidence>
<reference evidence="1 2" key="1">
    <citation type="submission" date="2014-04" db="EMBL/GenBank/DDBJ databases">
        <authorList>
            <person name="Sears C."/>
            <person name="Carroll K."/>
            <person name="Sack B.R."/>
            <person name="Qadri F."/>
            <person name="Myers L.L."/>
            <person name="Chung G.-T."/>
            <person name="Escheverria P."/>
            <person name="Fraser C.M."/>
            <person name="Sadzewicz L."/>
            <person name="Shefchek K.A."/>
            <person name="Tallon L."/>
            <person name="Das S.P."/>
            <person name="Daugherty S."/>
            <person name="Mongodin E.F."/>
        </authorList>
    </citation>
    <scope>NUCLEOTIDE SEQUENCE [LARGE SCALE GENOMIC DNA]</scope>
    <source>
        <strain evidence="1 2">3776 D15 i</strain>
    </source>
</reference>
<proteinExistence type="predicted"/>
<comment type="caution">
    <text evidence="1">The sequence shown here is derived from an EMBL/GenBank/DDBJ whole genome shotgun (WGS) entry which is preliminary data.</text>
</comment>
<dbReference type="SUPFAM" id="SSF52540">
    <property type="entry name" value="P-loop containing nucleoside triphosphate hydrolases"/>
    <property type="match status" value="1"/>
</dbReference>
<dbReference type="AlphaFoldDB" id="A0AB34L344"/>
<protein>
    <submittedName>
        <fullName evidence="1">AAA domain protein</fullName>
    </submittedName>
</protein>
<accession>A0AB34L344</accession>